<dbReference type="InterPro" id="IPR037401">
    <property type="entry name" value="SnoaL-like"/>
</dbReference>
<dbReference type="InterPro" id="IPR032710">
    <property type="entry name" value="NTF2-like_dom_sf"/>
</dbReference>
<dbReference type="EMBL" id="JACCCO010000001">
    <property type="protein sequence ID" value="NYF40596.1"/>
    <property type="molecule type" value="Genomic_DNA"/>
</dbReference>
<dbReference type="Gene3D" id="3.10.450.50">
    <property type="match status" value="1"/>
</dbReference>
<dbReference type="RefSeq" id="WP_179820530.1">
    <property type="nucleotide sequence ID" value="NZ_JACCCO010000001.1"/>
</dbReference>
<feature type="domain" description="SnoaL-like" evidence="1">
    <location>
        <begin position="10"/>
        <end position="103"/>
    </location>
</feature>
<proteinExistence type="predicted"/>
<gene>
    <name evidence="2" type="ORF">HDA43_002755</name>
</gene>
<dbReference type="Proteomes" id="UP000576393">
    <property type="component" value="Unassembled WGS sequence"/>
</dbReference>
<evidence type="ECO:0000313" key="2">
    <source>
        <dbReference type="EMBL" id="NYF40596.1"/>
    </source>
</evidence>
<evidence type="ECO:0000313" key="3">
    <source>
        <dbReference type="Proteomes" id="UP000576393"/>
    </source>
</evidence>
<reference evidence="2 3" key="1">
    <citation type="submission" date="2020-07" db="EMBL/GenBank/DDBJ databases">
        <title>Sequencing the genomes of 1000 actinobacteria strains.</title>
        <authorList>
            <person name="Klenk H.-P."/>
        </authorList>
    </citation>
    <scope>NUCLEOTIDE SEQUENCE [LARGE SCALE GENOMIC DNA]</scope>
    <source>
        <strain evidence="2 3">DSM 45763</strain>
    </source>
</reference>
<comment type="caution">
    <text evidence="2">The sequence shown here is derived from an EMBL/GenBank/DDBJ whole genome shotgun (WGS) entry which is preliminary data.</text>
</comment>
<accession>A0A852UY61</accession>
<dbReference type="SUPFAM" id="SSF54427">
    <property type="entry name" value="NTF2-like"/>
    <property type="match status" value="1"/>
</dbReference>
<dbReference type="Pfam" id="PF12680">
    <property type="entry name" value="SnoaL_2"/>
    <property type="match status" value="1"/>
</dbReference>
<sequence>MTDDAKVLAHRMYEAFNTRDVAAAKTIFSVDFVSHPLGTVGIESVMKAWAGMHATFPGLRILVEDMLSDGDGVAVRTTLHGTPADKPPAMMEFFRVRDGRIAELWGLSTLSRP</sequence>
<organism evidence="2 3">
    <name type="scientific">Streptosporangium sandarakinum</name>
    <dbReference type="NCBI Taxonomy" id="1260955"/>
    <lineage>
        <taxon>Bacteria</taxon>
        <taxon>Bacillati</taxon>
        <taxon>Actinomycetota</taxon>
        <taxon>Actinomycetes</taxon>
        <taxon>Streptosporangiales</taxon>
        <taxon>Streptosporangiaceae</taxon>
        <taxon>Streptosporangium</taxon>
    </lineage>
</organism>
<evidence type="ECO:0000259" key="1">
    <source>
        <dbReference type="Pfam" id="PF12680"/>
    </source>
</evidence>
<keyword evidence="3" id="KW-1185">Reference proteome</keyword>
<name>A0A852UY61_9ACTN</name>
<protein>
    <submittedName>
        <fullName evidence="2">Putative SnoaL-like aldol condensation-catalyzing enzyme</fullName>
    </submittedName>
</protein>
<dbReference type="AlphaFoldDB" id="A0A852UY61"/>